<name>A0A5B0QS39_PUCGR</name>
<dbReference type="Proteomes" id="UP000325313">
    <property type="component" value="Unassembled WGS sequence"/>
</dbReference>
<proteinExistence type="predicted"/>
<protein>
    <submittedName>
        <fullName evidence="1">Uncharacterized protein</fullName>
    </submittedName>
</protein>
<dbReference type="AlphaFoldDB" id="A0A5B0QS39"/>
<sequence>MNQNDPRNLLSTDLQHRTETLFAGRAKVTEVLMTLRLQEFQLDMVYRIRDRCESLVTTVTSRAGTCFANMCCMATVLDNLLFETITLTHDNNQFITLVIKQFFEDRTLNDDFYNKLDSYLTNLRNRYFDNIPSDLTTSSGGNARQ</sequence>
<organism evidence="1 2">
    <name type="scientific">Puccinia graminis f. sp. tritici</name>
    <dbReference type="NCBI Taxonomy" id="56615"/>
    <lineage>
        <taxon>Eukaryota</taxon>
        <taxon>Fungi</taxon>
        <taxon>Dikarya</taxon>
        <taxon>Basidiomycota</taxon>
        <taxon>Pucciniomycotina</taxon>
        <taxon>Pucciniomycetes</taxon>
        <taxon>Pucciniales</taxon>
        <taxon>Pucciniaceae</taxon>
        <taxon>Puccinia</taxon>
    </lineage>
</organism>
<evidence type="ECO:0000313" key="1">
    <source>
        <dbReference type="EMBL" id="KAA1115979.1"/>
    </source>
</evidence>
<dbReference type="EMBL" id="VDEP01000271">
    <property type="protein sequence ID" value="KAA1115979.1"/>
    <property type="molecule type" value="Genomic_DNA"/>
</dbReference>
<gene>
    <name evidence="1" type="ORF">PGTUg99_028421</name>
</gene>
<accession>A0A5B0QS39</accession>
<reference evidence="1 2" key="1">
    <citation type="submission" date="2019-05" db="EMBL/GenBank/DDBJ databases">
        <title>Emergence of the Ug99 lineage of the wheat stem rust pathogen through somatic hybridization.</title>
        <authorList>
            <person name="Li F."/>
            <person name="Upadhyaya N.M."/>
            <person name="Sperschneider J."/>
            <person name="Matny O."/>
            <person name="Nguyen-Phuc H."/>
            <person name="Mago R."/>
            <person name="Raley C."/>
            <person name="Miller M.E."/>
            <person name="Silverstein K.A.T."/>
            <person name="Henningsen E."/>
            <person name="Hirsch C.D."/>
            <person name="Visser B."/>
            <person name="Pretorius Z.A."/>
            <person name="Steffenson B.J."/>
            <person name="Schwessinger B."/>
            <person name="Dodds P.N."/>
            <person name="Figueroa M."/>
        </authorList>
    </citation>
    <scope>NUCLEOTIDE SEQUENCE [LARGE SCALE GENOMIC DNA]</scope>
    <source>
        <strain evidence="1 2">Ug99</strain>
    </source>
</reference>
<evidence type="ECO:0000313" key="2">
    <source>
        <dbReference type="Proteomes" id="UP000325313"/>
    </source>
</evidence>
<comment type="caution">
    <text evidence="1">The sequence shown here is derived from an EMBL/GenBank/DDBJ whole genome shotgun (WGS) entry which is preliminary data.</text>
</comment>